<proteinExistence type="predicted"/>
<dbReference type="EMBL" id="CP077683">
    <property type="protein sequence ID" value="QXE90070.1"/>
    <property type="molecule type" value="Genomic_DNA"/>
</dbReference>
<reference evidence="1 2" key="1">
    <citation type="submission" date="2021-06" db="EMBL/GenBank/DDBJ databases">
        <title>Gemonas diversity in paddy soil.</title>
        <authorList>
            <person name="Liu G."/>
        </authorList>
    </citation>
    <scope>NUCLEOTIDE SEQUENCE [LARGE SCALE GENOMIC DNA]</scope>
    <source>
        <strain evidence="1 2">RG2</strain>
    </source>
</reference>
<evidence type="ECO:0000313" key="1">
    <source>
        <dbReference type="EMBL" id="QXE90070.1"/>
    </source>
</evidence>
<gene>
    <name evidence="1" type="ORF">KP001_16840</name>
</gene>
<dbReference type="Proteomes" id="UP000683559">
    <property type="component" value="Chromosome"/>
</dbReference>
<keyword evidence="2" id="KW-1185">Reference proteome</keyword>
<evidence type="ECO:0000313" key="2">
    <source>
        <dbReference type="Proteomes" id="UP000683559"/>
    </source>
</evidence>
<accession>A0ABX8LH98</accession>
<dbReference type="RefSeq" id="WP_217286732.1">
    <property type="nucleotide sequence ID" value="NZ_CP077683.1"/>
</dbReference>
<protein>
    <submittedName>
        <fullName evidence="1">Uncharacterized protein</fullName>
    </submittedName>
</protein>
<name>A0ABX8LH98_9BACT</name>
<organism evidence="1 2">
    <name type="scientific">Geomonas subterranea</name>
    <dbReference type="NCBI Taxonomy" id="2847989"/>
    <lineage>
        <taxon>Bacteria</taxon>
        <taxon>Pseudomonadati</taxon>
        <taxon>Thermodesulfobacteriota</taxon>
        <taxon>Desulfuromonadia</taxon>
        <taxon>Geobacterales</taxon>
        <taxon>Geobacteraceae</taxon>
        <taxon>Geomonas</taxon>
    </lineage>
</organism>
<sequence>MACELVECCQFFKDNMKDLPKAAEYIQSKLCFGDYQSCNRYQIYKQTGEHALFDPFPGDQEAIRKVKLCLRQKQGCPDAPDECDPSEQE</sequence>